<keyword evidence="5 7" id="KW-0041">Annexin</keyword>
<reference evidence="8 9" key="1">
    <citation type="submission" date="2020-10" db="EMBL/GenBank/DDBJ databases">
        <title>Plant Genome Project.</title>
        <authorList>
            <person name="Zhang R.-G."/>
        </authorList>
    </citation>
    <scope>NUCLEOTIDE SEQUENCE [LARGE SCALE GENOMIC DNA]</scope>
    <source>
        <strain evidence="8">FAFU-HL-1</strain>
        <tissue evidence="8">Leaf</tissue>
    </source>
</reference>
<keyword evidence="9" id="KW-1185">Reference proteome</keyword>
<keyword evidence="6 7" id="KW-0111">Calcium/phospholipid-binding</keyword>
<dbReference type="FunFam" id="1.10.220.10:FF:000002">
    <property type="entry name" value="Annexin"/>
    <property type="match status" value="1"/>
</dbReference>
<comment type="domain">
    <text evidence="7">A pair of annexin repeats may form one binding site for calcium and phospholipid.</text>
</comment>
<comment type="caution">
    <text evidence="8">The sequence shown here is derived from an EMBL/GenBank/DDBJ whole genome shotgun (WGS) entry which is preliminary data.</text>
</comment>
<proteinExistence type="inferred from homology"/>
<dbReference type="GO" id="GO:0009651">
    <property type="term" value="P:response to salt stress"/>
    <property type="evidence" value="ECO:0007669"/>
    <property type="project" value="TreeGrafter"/>
</dbReference>
<dbReference type="PANTHER" id="PTHR10502">
    <property type="entry name" value="ANNEXIN"/>
    <property type="match status" value="1"/>
</dbReference>
<dbReference type="AlphaFoldDB" id="A0A835JMH4"/>
<dbReference type="PROSITE" id="PS51897">
    <property type="entry name" value="ANNEXIN_2"/>
    <property type="match status" value="4"/>
</dbReference>
<evidence type="ECO:0000313" key="8">
    <source>
        <dbReference type="EMBL" id="KAF9671253.1"/>
    </source>
</evidence>
<evidence type="ECO:0000256" key="7">
    <source>
        <dbReference type="RuleBase" id="RU003540"/>
    </source>
</evidence>
<evidence type="ECO:0000256" key="6">
    <source>
        <dbReference type="ARBA" id="ARBA00023302"/>
    </source>
</evidence>
<dbReference type="GO" id="GO:0009409">
    <property type="term" value="P:response to cold"/>
    <property type="evidence" value="ECO:0007669"/>
    <property type="project" value="TreeGrafter"/>
</dbReference>
<evidence type="ECO:0000256" key="2">
    <source>
        <dbReference type="ARBA" id="ARBA00022723"/>
    </source>
</evidence>
<dbReference type="FunFam" id="1.10.220.10:FF:000008">
    <property type="entry name" value="Annexin"/>
    <property type="match status" value="1"/>
</dbReference>
<dbReference type="PANTHER" id="PTHR10502:SF102">
    <property type="entry name" value="ANNEXIN B11"/>
    <property type="match status" value="1"/>
</dbReference>
<comment type="similarity">
    <text evidence="1 7">Belongs to the annexin family.</text>
</comment>
<evidence type="ECO:0000256" key="4">
    <source>
        <dbReference type="ARBA" id="ARBA00022837"/>
    </source>
</evidence>
<protein>
    <recommendedName>
        <fullName evidence="7">Annexin</fullName>
    </recommendedName>
</protein>
<dbReference type="GO" id="GO:0001786">
    <property type="term" value="F:phosphatidylserine binding"/>
    <property type="evidence" value="ECO:0007669"/>
    <property type="project" value="TreeGrafter"/>
</dbReference>
<dbReference type="SMART" id="SM00335">
    <property type="entry name" value="ANX"/>
    <property type="match status" value="4"/>
</dbReference>
<evidence type="ECO:0000256" key="1">
    <source>
        <dbReference type="ARBA" id="ARBA00007831"/>
    </source>
</evidence>
<dbReference type="InterPro" id="IPR018252">
    <property type="entry name" value="Annexin_repeat_CS"/>
</dbReference>
<dbReference type="FunFam" id="1.10.220.10:FF:000001">
    <property type="entry name" value="Annexin"/>
    <property type="match status" value="1"/>
</dbReference>
<dbReference type="GO" id="GO:0005737">
    <property type="term" value="C:cytoplasm"/>
    <property type="evidence" value="ECO:0007669"/>
    <property type="project" value="TreeGrafter"/>
</dbReference>
<keyword evidence="3 7" id="KW-0677">Repeat</keyword>
<sequence length="316" mass="35722">MSTLTVPPLLSSPRDDAMHLHRAFKGFGSDKSAVINILAHRDAAQRALIQYEYRALYAEDLPKRLSSELSGNLETALLLWMHDLPGRDAMIVRKALRKDLSNLETATEVICSRTSSQIQVFKQHYYAKYGVHLEHDIELRASGDHKKLLLAYVSTPRYEGREVDRAMAEKDAKALYKAGEKRLGTDEKTFIRVFCERSAAHLAAVDSAYHGMYGKSLKKAIKNETSGHFEHALKTILQCSENPAKHFAKLLRKAMKGLGTNDSALIRVIVTRTEIDMQYIKAEYRKQYKKTLNDAVNSETSGHYRNFLLALLGPNQ</sequence>
<name>A0A835JMH4_9ROSI</name>
<dbReference type="GO" id="GO:0005886">
    <property type="term" value="C:plasma membrane"/>
    <property type="evidence" value="ECO:0007669"/>
    <property type="project" value="TreeGrafter"/>
</dbReference>
<dbReference type="Pfam" id="PF00191">
    <property type="entry name" value="Annexin"/>
    <property type="match status" value="4"/>
</dbReference>
<dbReference type="EMBL" id="JADGMS010000012">
    <property type="protein sequence ID" value="KAF9671253.1"/>
    <property type="molecule type" value="Genomic_DNA"/>
</dbReference>
<dbReference type="Gene3D" id="1.10.220.10">
    <property type="entry name" value="Annexin"/>
    <property type="match status" value="4"/>
</dbReference>
<dbReference type="PRINTS" id="PR00196">
    <property type="entry name" value="ANNEXIN"/>
</dbReference>
<gene>
    <name evidence="8" type="ORF">SADUNF_Sadunf12G0028200</name>
</gene>
<organism evidence="8 9">
    <name type="scientific">Salix dunnii</name>
    <dbReference type="NCBI Taxonomy" id="1413687"/>
    <lineage>
        <taxon>Eukaryota</taxon>
        <taxon>Viridiplantae</taxon>
        <taxon>Streptophyta</taxon>
        <taxon>Embryophyta</taxon>
        <taxon>Tracheophyta</taxon>
        <taxon>Spermatophyta</taxon>
        <taxon>Magnoliopsida</taxon>
        <taxon>eudicotyledons</taxon>
        <taxon>Gunneridae</taxon>
        <taxon>Pentapetalae</taxon>
        <taxon>rosids</taxon>
        <taxon>fabids</taxon>
        <taxon>Malpighiales</taxon>
        <taxon>Salicaceae</taxon>
        <taxon>Saliceae</taxon>
        <taxon>Salix</taxon>
    </lineage>
</organism>
<evidence type="ECO:0000313" key="9">
    <source>
        <dbReference type="Proteomes" id="UP000657918"/>
    </source>
</evidence>
<keyword evidence="4 7" id="KW-0106">Calcium</keyword>
<dbReference type="GO" id="GO:0005544">
    <property type="term" value="F:calcium-dependent phospholipid binding"/>
    <property type="evidence" value="ECO:0007669"/>
    <property type="project" value="UniProtKB-KW"/>
</dbReference>
<dbReference type="GO" id="GO:0009408">
    <property type="term" value="P:response to heat"/>
    <property type="evidence" value="ECO:0007669"/>
    <property type="project" value="TreeGrafter"/>
</dbReference>
<dbReference type="SUPFAM" id="SSF47874">
    <property type="entry name" value="Annexin"/>
    <property type="match status" value="1"/>
</dbReference>
<evidence type="ECO:0000256" key="3">
    <source>
        <dbReference type="ARBA" id="ARBA00022737"/>
    </source>
</evidence>
<dbReference type="InterPro" id="IPR001464">
    <property type="entry name" value="Annexin"/>
</dbReference>
<dbReference type="InterPro" id="IPR037104">
    <property type="entry name" value="Annexin_sf"/>
</dbReference>
<dbReference type="GO" id="GO:0005509">
    <property type="term" value="F:calcium ion binding"/>
    <property type="evidence" value="ECO:0007669"/>
    <property type="project" value="InterPro"/>
</dbReference>
<dbReference type="PROSITE" id="PS00223">
    <property type="entry name" value="ANNEXIN_1"/>
    <property type="match status" value="1"/>
</dbReference>
<dbReference type="OrthoDB" id="37886at2759"/>
<dbReference type="Proteomes" id="UP000657918">
    <property type="component" value="Unassembled WGS sequence"/>
</dbReference>
<evidence type="ECO:0000256" key="5">
    <source>
        <dbReference type="ARBA" id="ARBA00023216"/>
    </source>
</evidence>
<dbReference type="InterPro" id="IPR018502">
    <property type="entry name" value="Annexin_repeat"/>
</dbReference>
<keyword evidence="2" id="KW-0479">Metal-binding</keyword>
<dbReference type="GO" id="GO:0009414">
    <property type="term" value="P:response to water deprivation"/>
    <property type="evidence" value="ECO:0007669"/>
    <property type="project" value="TreeGrafter"/>
</dbReference>
<accession>A0A835JMH4</accession>